<comment type="caution">
    <text evidence="14">The sequence shown here is derived from an EMBL/GenBank/DDBJ whole genome shotgun (WGS) entry which is preliminary data.</text>
</comment>
<keyword evidence="7" id="KW-0653">Protein transport</keyword>
<dbReference type="OrthoDB" id="67850at2759"/>
<keyword evidence="10" id="KW-0906">Nuclear pore complex</keyword>
<evidence type="ECO:0000256" key="4">
    <source>
        <dbReference type="ARBA" id="ARBA00022448"/>
    </source>
</evidence>
<dbReference type="GO" id="GO:0006999">
    <property type="term" value="P:nuclear pore organization"/>
    <property type="evidence" value="ECO:0007669"/>
    <property type="project" value="TreeGrafter"/>
</dbReference>
<evidence type="ECO:0000256" key="13">
    <source>
        <dbReference type="SAM" id="Phobius"/>
    </source>
</evidence>
<evidence type="ECO:0000256" key="5">
    <source>
        <dbReference type="ARBA" id="ARBA00022692"/>
    </source>
</evidence>
<evidence type="ECO:0000256" key="10">
    <source>
        <dbReference type="ARBA" id="ARBA00023132"/>
    </source>
</evidence>
<dbReference type="Proteomes" id="UP000800093">
    <property type="component" value="Unassembled WGS sequence"/>
</dbReference>
<dbReference type="InterPro" id="IPR019049">
    <property type="entry name" value="Nucleoporin_prot_Ndc1/Nup"/>
</dbReference>
<evidence type="ECO:0000256" key="9">
    <source>
        <dbReference type="ARBA" id="ARBA00023010"/>
    </source>
</evidence>
<dbReference type="GO" id="GO:0106166">
    <property type="term" value="F:spindle pole body-nuclear membrane anchor activity"/>
    <property type="evidence" value="ECO:0007669"/>
    <property type="project" value="TreeGrafter"/>
</dbReference>
<keyword evidence="5 13" id="KW-0812">Transmembrane</keyword>
<comment type="similarity">
    <text evidence="3">Belongs to the NDC1 family.</text>
</comment>
<evidence type="ECO:0000256" key="8">
    <source>
        <dbReference type="ARBA" id="ARBA00022989"/>
    </source>
</evidence>
<evidence type="ECO:0000256" key="12">
    <source>
        <dbReference type="ARBA" id="ARBA00023242"/>
    </source>
</evidence>
<keyword evidence="12" id="KW-0539">Nucleus</keyword>
<dbReference type="PANTHER" id="PTHR13269">
    <property type="entry name" value="NUCLEOPORIN NDC1"/>
    <property type="match status" value="1"/>
</dbReference>
<evidence type="ECO:0000256" key="11">
    <source>
        <dbReference type="ARBA" id="ARBA00023136"/>
    </source>
</evidence>
<comment type="subcellular location">
    <subcellularLocation>
        <location evidence="1">Nucleus membrane</location>
        <topology evidence="1">Multi-pass membrane protein</topology>
    </subcellularLocation>
    <subcellularLocation>
        <location evidence="2">Nucleus</location>
        <location evidence="2">Nuclear pore complex</location>
    </subcellularLocation>
</comment>
<keyword evidence="4" id="KW-0813">Transport</keyword>
<evidence type="ECO:0000256" key="3">
    <source>
        <dbReference type="ARBA" id="ARBA00005760"/>
    </source>
</evidence>
<feature type="transmembrane region" description="Helical" evidence="13">
    <location>
        <begin position="21"/>
        <end position="41"/>
    </location>
</feature>
<evidence type="ECO:0000256" key="6">
    <source>
        <dbReference type="ARBA" id="ARBA00022816"/>
    </source>
</evidence>
<keyword evidence="8 13" id="KW-1133">Transmembrane helix</keyword>
<feature type="transmembrane region" description="Helical" evidence="13">
    <location>
        <begin position="221"/>
        <end position="243"/>
    </location>
</feature>
<feature type="transmembrane region" description="Helical" evidence="13">
    <location>
        <begin position="47"/>
        <end position="72"/>
    </location>
</feature>
<dbReference type="GO" id="GO:0015031">
    <property type="term" value="P:protein transport"/>
    <property type="evidence" value="ECO:0007669"/>
    <property type="project" value="UniProtKB-KW"/>
</dbReference>
<evidence type="ECO:0000313" key="14">
    <source>
        <dbReference type="EMBL" id="KAF2262292.1"/>
    </source>
</evidence>
<dbReference type="GO" id="GO:0070762">
    <property type="term" value="C:nuclear pore transmembrane ring"/>
    <property type="evidence" value="ECO:0007669"/>
    <property type="project" value="TreeGrafter"/>
</dbReference>
<dbReference type="EMBL" id="ML986642">
    <property type="protein sequence ID" value="KAF2262292.1"/>
    <property type="molecule type" value="Genomic_DNA"/>
</dbReference>
<sequence>MAPGANPRPYRGFLIPSLHRRFINASFYSAVVCYIISVWMGQWNHFIWSWFPVGIVGLRAFALFLPALSVLIPRVAQFHFGNRNTTLPFETAWKYTLRKSTFVTLASYSLSGWLFCEIYIASRPASKRLATTDPGKPYERIKLNERPQYLRFLFITLAVIQGFIHLWRDYDRVQAVPVMPKRSSRDNTSVSNPSSGSAVRQLFSFQKIETFAKNAASTASVAFVVGNIVYFAGLRYPLWGWYATIARTHATFGKSTRPSGLPPFYELVLMFFAEGPILAMLWAFMNESFDFFIAQEPLKEGKPITNDSKDPNGSLLNGLKSKKQQVRNIAFWELAMITDRFDDRRKTIFGELDRKKAPTYQQVTELCLAEVSEIVRRINVVDPAYRPEDEKGKPKPPLPIDFAPRISQPLKDGQVIAPNPVPSSKLKLIEDTTARIARTHSSPQNAQNAAARELIKATQGKFSEGAKQAESQWQIYKHKFASSPLGWPWRQSLHRTANTVVNGAPYSRQFLICNAVTALTNLAVASLKEDEFGQFQKQVPEIVRAFTVAIKKIEAYIQGLVVHWTDIDTLALPEADRKRVPEVELVVDCLKVGLERVLGAFNEYLSAMEMSKTEIQEAKKYAARPPAPASS</sequence>
<keyword evidence="9" id="KW-0811">Translocation</keyword>
<evidence type="ECO:0000256" key="1">
    <source>
        <dbReference type="ARBA" id="ARBA00004232"/>
    </source>
</evidence>
<dbReference type="PANTHER" id="PTHR13269:SF6">
    <property type="entry name" value="NUCLEOPORIN NDC1"/>
    <property type="match status" value="1"/>
</dbReference>
<reference evidence="15" key="1">
    <citation type="journal article" date="2020" name="Stud. Mycol.">
        <title>101 Dothideomycetes genomes: A test case for predicting lifestyles and emergence of pathogens.</title>
        <authorList>
            <person name="Haridas S."/>
            <person name="Albert R."/>
            <person name="Binder M."/>
            <person name="Bloem J."/>
            <person name="LaButti K."/>
            <person name="Salamov A."/>
            <person name="Andreopoulos B."/>
            <person name="Baker S."/>
            <person name="Barry K."/>
            <person name="Bills G."/>
            <person name="Bluhm B."/>
            <person name="Cannon C."/>
            <person name="Castanera R."/>
            <person name="Culley D."/>
            <person name="Daum C."/>
            <person name="Ezra D."/>
            <person name="Gonzalez J."/>
            <person name="Henrissat B."/>
            <person name="Kuo A."/>
            <person name="Liang C."/>
            <person name="Lipzen A."/>
            <person name="Lutzoni F."/>
            <person name="Magnuson J."/>
            <person name="Mondo S."/>
            <person name="Nolan M."/>
            <person name="Ohm R."/>
            <person name="Pangilinan J."/>
            <person name="Park H.-J."/>
            <person name="Ramirez L."/>
            <person name="Alfaro M."/>
            <person name="Sun H."/>
            <person name="Tritt A."/>
            <person name="Yoshinaga Y."/>
            <person name="Zwiers L.-H."/>
            <person name="Turgeon B."/>
            <person name="Goodwin S."/>
            <person name="Spatafora J."/>
            <person name="Crous P."/>
            <person name="Grigoriev I."/>
        </authorList>
    </citation>
    <scope>NUCLEOTIDE SEQUENCE [LARGE SCALE GENOMIC DNA]</scope>
    <source>
        <strain evidence="15">CBS 304.66</strain>
    </source>
</reference>
<feature type="transmembrane region" description="Helical" evidence="13">
    <location>
        <begin position="149"/>
        <end position="167"/>
    </location>
</feature>
<protein>
    <submittedName>
        <fullName evidence="14">Nuclear envelope protein-like protein</fullName>
    </submittedName>
</protein>
<dbReference type="AlphaFoldDB" id="A0A9P4K6Q2"/>
<dbReference type="GO" id="GO:0070631">
    <property type="term" value="P:spindle pole body localization"/>
    <property type="evidence" value="ECO:0007669"/>
    <property type="project" value="TreeGrafter"/>
</dbReference>
<dbReference type="Pfam" id="PF09531">
    <property type="entry name" value="Ndc1_Nup"/>
    <property type="match status" value="1"/>
</dbReference>
<feature type="transmembrane region" description="Helical" evidence="13">
    <location>
        <begin position="264"/>
        <end position="285"/>
    </location>
</feature>
<name>A0A9P4K6Q2_9PLEO</name>
<organism evidence="14 15">
    <name type="scientific">Lojkania enalia</name>
    <dbReference type="NCBI Taxonomy" id="147567"/>
    <lineage>
        <taxon>Eukaryota</taxon>
        <taxon>Fungi</taxon>
        <taxon>Dikarya</taxon>
        <taxon>Ascomycota</taxon>
        <taxon>Pezizomycotina</taxon>
        <taxon>Dothideomycetes</taxon>
        <taxon>Pleosporomycetidae</taxon>
        <taxon>Pleosporales</taxon>
        <taxon>Pleosporales incertae sedis</taxon>
        <taxon>Lojkania</taxon>
    </lineage>
</organism>
<accession>A0A9P4K6Q2</accession>
<keyword evidence="15" id="KW-1185">Reference proteome</keyword>
<dbReference type="GO" id="GO:0031965">
    <property type="term" value="C:nuclear membrane"/>
    <property type="evidence" value="ECO:0007669"/>
    <property type="project" value="UniProtKB-SubCell"/>
</dbReference>
<keyword evidence="6" id="KW-0509">mRNA transport</keyword>
<evidence type="ECO:0000256" key="7">
    <source>
        <dbReference type="ARBA" id="ARBA00022927"/>
    </source>
</evidence>
<keyword evidence="11 13" id="KW-0472">Membrane</keyword>
<evidence type="ECO:0000256" key="2">
    <source>
        <dbReference type="ARBA" id="ARBA00004567"/>
    </source>
</evidence>
<evidence type="ECO:0000313" key="15">
    <source>
        <dbReference type="Proteomes" id="UP000800093"/>
    </source>
</evidence>
<dbReference type="GO" id="GO:0005816">
    <property type="term" value="C:spindle pole body"/>
    <property type="evidence" value="ECO:0007669"/>
    <property type="project" value="TreeGrafter"/>
</dbReference>
<gene>
    <name evidence="14" type="ORF">CC78DRAFT_618691</name>
</gene>
<proteinExistence type="inferred from homology"/>
<dbReference type="GO" id="GO:0051028">
    <property type="term" value="P:mRNA transport"/>
    <property type="evidence" value="ECO:0007669"/>
    <property type="project" value="UniProtKB-KW"/>
</dbReference>